<sequence>MKIQFNTDKSISGNEKNQDYFTAMISEALTNYEDHITRVEVHLSDENGNKEGVKDMRCLLEARIEGKQPIAVSCQDNTVELAVSGAIDKLSASLETIFGRLQNH</sequence>
<dbReference type="Pfam" id="PF02482">
    <property type="entry name" value="Ribosomal_S30AE"/>
    <property type="match status" value="1"/>
</dbReference>
<dbReference type="AlphaFoldDB" id="A0A3D9H6Q2"/>
<dbReference type="InterPro" id="IPR003489">
    <property type="entry name" value="RHF/RaiA"/>
</dbReference>
<keyword evidence="1" id="KW-0689">Ribosomal protein</keyword>
<comment type="caution">
    <text evidence="1">The sequence shown here is derived from an EMBL/GenBank/DDBJ whole genome shotgun (WGS) entry which is preliminary data.</text>
</comment>
<gene>
    <name evidence="1" type="ORF">DFQ10_10252</name>
</gene>
<proteinExistence type="predicted"/>
<dbReference type="InterPro" id="IPR036567">
    <property type="entry name" value="RHF-like"/>
</dbReference>
<organism evidence="1 2">
    <name type="scientific">Winogradskyella eximia</name>
    <dbReference type="NCBI Taxonomy" id="262006"/>
    <lineage>
        <taxon>Bacteria</taxon>
        <taxon>Pseudomonadati</taxon>
        <taxon>Bacteroidota</taxon>
        <taxon>Flavobacteriia</taxon>
        <taxon>Flavobacteriales</taxon>
        <taxon>Flavobacteriaceae</taxon>
        <taxon>Winogradskyella</taxon>
    </lineage>
</organism>
<dbReference type="Gene3D" id="3.30.160.100">
    <property type="entry name" value="Ribosome hibernation promotion factor-like"/>
    <property type="match status" value="1"/>
</dbReference>
<dbReference type="GO" id="GO:0005840">
    <property type="term" value="C:ribosome"/>
    <property type="evidence" value="ECO:0007669"/>
    <property type="project" value="UniProtKB-KW"/>
</dbReference>
<name>A0A3D9H6Q2_9FLAO</name>
<protein>
    <submittedName>
        <fullName evidence="1">Sigma 54 modulation/S30EA-like ribosomal protein</fullName>
    </submittedName>
</protein>
<reference evidence="1 2" key="1">
    <citation type="submission" date="2018-07" db="EMBL/GenBank/DDBJ databases">
        <title>Genomic Encyclopedia of Type Strains, Phase III (KMG-III): the genomes of soil and plant-associated and newly described type strains.</title>
        <authorList>
            <person name="Whitman W."/>
        </authorList>
    </citation>
    <scope>NUCLEOTIDE SEQUENCE [LARGE SCALE GENOMIC DNA]</scope>
    <source>
        <strain evidence="1 2">CECT 7946</strain>
    </source>
</reference>
<keyword evidence="2" id="KW-1185">Reference proteome</keyword>
<accession>A0A3D9H6Q2</accession>
<dbReference type="Proteomes" id="UP000256980">
    <property type="component" value="Unassembled WGS sequence"/>
</dbReference>
<dbReference type="EMBL" id="QRDV01000002">
    <property type="protein sequence ID" value="RED45185.1"/>
    <property type="molecule type" value="Genomic_DNA"/>
</dbReference>
<evidence type="ECO:0000313" key="2">
    <source>
        <dbReference type="Proteomes" id="UP000256980"/>
    </source>
</evidence>
<dbReference type="SUPFAM" id="SSF69754">
    <property type="entry name" value="Ribosome binding protein Y (YfiA homologue)"/>
    <property type="match status" value="1"/>
</dbReference>
<dbReference type="RefSeq" id="WP_115816501.1">
    <property type="nucleotide sequence ID" value="NZ_QRDV01000002.1"/>
</dbReference>
<evidence type="ECO:0000313" key="1">
    <source>
        <dbReference type="EMBL" id="RED45185.1"/>
    </source>
</evidence>
<keyword evidence="1" id="KW-0687">Ribonucleoprotein</keyword>
<dbReference type="OrthoDB" id="121633at2"/>